<accession>A0ABU4L0W2</accession>
<evidence type="ECO:0000313" key="1">
    <source>
        <dbReference type="EMBL" id="MDX2909302.1"/>
    </source>
</evidence>
<sequence length="44" mass="4654">MLLVIADDVMWLDAAVVGFVVRRVMDAPMSSRTLSDSAGAGSSR</sequence>
<comment type="caution">
    <text evidence="1">The sequence shown here is derived from an EMBL/GenBank/DDBJ whole genome shotgun (WGS) entry which is preliminary data.</text>
</comment>
<gene>
    <name evidence="1" type="ORF">PV517_11420</name>
</gene>
<proteinExistence type="predicted"/>
<reference evidence="1 2" key="1">
    <citation type="journal article" date="2023" name="Microb. Genom.">
        <title>Mesoterricola silvestris gen. nov., sp. nov., Mesoterricola sediminis sp. nov., Geothrix oryzae sp. nov., Geothrix edaphica sp. nov., Geothrix rubra sp. nov., and Geothrix limicola sp. nov., six novel members of Acidobacteriota isolated from soils.</title>
        <authorList>
            <person name="Weisberg A.J."/>
            <person name="Pearce E."/>
            <person name="Kramer C.G."/>
            <person name="Chang J.H."/>
            <person name="Clarke C.R."/>
        </authorList>
    </citation>
    <scope>NUCLEOTIDE SEQUENCE [LARGE SCALE GENOMIC DNA]</scope>
    <source>
        <strain evidence="1 2">NRRL_B-2795</strain>
    </source>
</reference>
<dbReference type="EMBL" id="JARAVY010000003">
    <property type="protein sequence ID" value="MDX2909302.1"/>
    <property type="molecule type" value="Genomic_DNA"/>
</dbReference>
<keyword evidence="2" id="KW-1185">Reference proteome</keyword>
<name>A0ABU4L0W2_9ACTN</name>
<evidence type="ECO:0000313" key="2">
    <source>
        <dbReference type="Proteomes" id="UP001271723"/>
    </source>
</evidence>
<organism evidence="1 2">
    <name type="scientific">Streptomyces griseiscabiei</name>
    <dbReference type="NCBI Taxonomy" id="2993540"/>
    <lineage>
        <taxon>Bacteria</taxon>
        <taxon>Bacillati</taxon>
        <taxon>Actinomycetota</taxon>
        <taxon>Actinomycetes</taxon>
        <taxon>Kitasatosporales</taxon>
        <taxon>Streptomycetaceae</taxon>
        <taxon>Streptomyces</taxon>
    </lineage>
</organism>
<dbReference type="Proteomes" id="UP001271723">
    <property type="component" value="Unassembled WGS sequence"/>
</dbReference>
<dbReference type="RefSeq" id="WP_256965021.1">
    <property type="nucleotide sequence ID" value="NZ_JAGJBZ010000001.1"/>
</dbReference>
<protein>
    <submittedName>
        <fullName evidence="1">Uncharacterized protein</fullName>
    </submittedName>
</protein>